<dbReference type="Proteomes" id="UP001610446">
    <property type="component" value="Unassembled WGS sequence"/>
</dbReference>
<sequence length="81" mass="8501">MEVLETAKLGFSGNQPVTLRIPNGPAISVSAADRSDIVGHVADTIVSLVSLEVTVRADDTLPSIIKTVCLVGGFSQLHCLR</sequence>
<proteinExistence type="predicted"/>
<evidence type="ECO:0000313" key="1">
    <source>
        <dbReference type="EMBL" id="KAL2824576.1"/>
    </source>
</evidence>
<dbReference type="EMBL" id="JBFXLU010000546">
    <property type="protein sequence ID" value="KAL2824576.1"/>
    <property type="molecule type" value="Genomic_DNA"/>
</dbReference>
<organism evidence="1 2">
    <name type="scientific">Aspergillus pseudoustus</name>
    <dbReference type="NCBI Taxonomy" id="1810923"/>
    <lineage>
        <taxon>Eukaryota</taxon>
        <taxon>Fungi</taxon>
        <taxon>Dikarya</taxon>
        <taxon>Ascomycota</taxon>
        <taxon>Pezizomycotina</taxon>
        <taxon>Eurotiomycetes</taxon>
        <taxon>Eurotiomycetidae</taxon>
        <taxon>Eurotiales</taxon>
        <taxon>Aspergillaceae</taxon>
        <taxon>Aspergillus</taxon>
        <taxon>Aspergillus subgen. Nidulantes</taxon>
    </lineage>
</organism>
<gene>
    <name evidence="1" type="ORF">BJY01DRAFT_256442</name>
</gene>
<comment type="caution">
    <text evidence="1">The sequence shown here is derived from an EMBL/GenBank/DDBJ whole genome shotgun (WGS) entry which is preliminary data.</text>
</comment>
<name>A0ABR4IA63_9EURO</name>
<keyword evidence="2" id="KW-1185">Reference proteome</keyword>
<accession>A0ABR4IA63</accession>
<reference evidence="1 2" key="1">
    <citation type="submission" date="2024-07" db="EMBL/GenBank/DDBJ databases">
        <title>Section-level genome sequencing and comparative genomics of Aspergillus sections Usti and Cavernicolus.</title>
        <authorList>
            <consortium name="Lawrence Berkeley National Laboratory"/>
            <person name="Nybo J.L."/>
            <person name="Vesth T.C."/>
            <person name="Theobald S."/>
            <person name="Frisvad J.C."/>
            <person name="Larsen T.O."/>
            <person name="Kjaerboelling I."/>
            <person name="Rothschild-Mancinelli K."/>
            <person name="Lyhne E.K."/>
            <person name="Kogle M.E."/>
            <person name="Barry K."/>
            <person name="Clum A."/>
            <person name="Na H."/>
            <person name="Ledsgaard L."/>
            <person name="Lin J."/>
            <person name="Lipzen A."/>
            <person name="Kuo A."/>
            <person name="Riley R."/>
            <person name="Mondo S."/>
            <person name="Labutti K."/>
            <person name="Haridas S."/>
            <person name="Pangalinan J."/>
            <person name="Salamov A.A."/>
            <person name="Simmons B.A."/>
            <person name="Magnuson J.K."/>
            <person name="Chen J."/>
            <person name="Drula E."/>
            <person name="Henrissat B."/>
            <person name="Wiebenga A."/>
            <person name="Lubbers R.J."/>
            <person name="Gomes A.C."/>
            <person name="Makela M.R."/>
            <person name="Stajich J."/>
            <person name="Grigoriev I.V."/>
            <person name="Mortensen U.H."/>
            <person name="De Vries R.P."/>
            <person name="Baker S.E."/>
            <person name="Andersen M.R."/>
        </authorList>
    </citation>
    <scope>NUCLEOTIDE SEQUENCE [LARGE SCALE GENOMIC DNA]</scope>
    <source>
        <strain evidence="1 2">CBS 123904</strain>
    </source>
</reference>
<evidence type="ECO:0000313" key="2">
    <source>
        <dbReference type="Proteomes" id="UP001610446"/>
    </source>
</evidence>
<protein>
    <submittedName>
        <fullName evidence="1">Uncharacterized protein</fullName>
    </submittedName>
</protein>